<dbReference type="Proteomes" id="UP000001491">
    <property type="component" value="Chromosome"/>
</dbReference>
<accession>C5J6T0</accession>
<proteinExistence type="predicted"/>
<evidence type="ECO:0000313" key="2">
    <source>
        <dbReference type="Proteomes" id="UP000001491"/>
    </source>
</evidence>
<dbReference type="KEGG" id="mco:MCJ_004880"/>
<keyword evidence="2" id="KW-1185">Reference proteome</keyword>
<evidence type="ECO:0000313" key="1">
    <source>
        <dbReference type="EMBL" id="CAT05193.1"/>
    </source>
</evidence>
<gene>
    <name evidence="1" type="ordered locus">MCJ_004880</name>
</gene>
<reference evidence="2" key="1">
    <citation type="journal article" date="2009" name="BMC Bioinformatics">
        <title>The Mycoplasma conjunctivae genome sequencing, annotation and analysis.</title>
        <authorList>
            <person name="Calderon-Copete S.P."/>
            <person name="Wigger G."/>
            <person name="Wunderlin C."/>
            <person name="Schmidheini T."/>
            <person name="Frey J."/>
            <person name="Quail M.A."/>
            <person name="Falquet L."/>
        </authorList>
    </citation>
    <scope>NUCLEOTIDE SEQUENCE [LARGE SCALE GENOMIC DNA]</scope>
    <source>
        <strain evidence="2">ATCC 25834 / NCTC 10147 / HRC/581</strain>
    </source>
</reference>
<organism evidence="1 2">
    <name type="scientific">Mesomycoplasma conjunctivae (strain ATCC 25834 / NCTC 10147 / HRC/581)</name>
    <name type="common">Mycoplasma conjunctivae</name>
    <dbReference type="NCBI Taxonomy" id="572263"/>
    <lineage>
        <taxon>Bacteria</taxon>
        <taxon>Bacillati</taxon>
        <taxon>Mycoplasmatota</taxon>
        <taxon>Mycoplasmoidales</taxon>
        <taxon>Metamycoplasmataceae</taxon>
        <taxon>Mesomycoplasma</taxon>
    </lineage>
</organism>
<dbReference type="AlphaFoldDB" id="C5J6T0"/>
<dbReference type="EMBL" id="FM864216">
    <property type="protein sequence ID" value="CAT05193.1"/>
    <property type="molecule type" value="Genomic_DNA"/>
</dbReference>
<sequence>MKIEHKLEWNKKLLENIPKLAQTSQASSFLEKQASKFKNRVVEIVPENLGQRKYSRTPLKNAITISGTKPAKLRVGGKSIQSLQITVGLKPAKKEYIYALAGRRIRKPFAKDARKIRKLSKQKEFNINKHYITYKYQKPTAKSAPFARVYNKRAQKMFNKEFEDLAKTLINDWDKNGIK</sequence>
<name>C5J6T0_MESCH</name>
<dbReference type="HOGENOM" id="CLU_1501894_0_0_14"/>
<protein>
    <submittedName>
        <fullName evidence="1">Uncharacterized protein</fullName>
    </submittedName>
</protein>